<organism evidence="1">
    <name type="scientific">Tanacetum cinerariifolium</name>
    <name type="common">Dalmatian daisy</name>
    <name type="synonym">Chrysanthemum cinerariifolium</name>
    <dbReference type="NCBI Taxonomy" id="118510"/>
    <lineage>
        <taxon>Eukaryota</taxon>
        <taxon>Viridiplantae</taxon>
        <taxon>Streptophyta</taxon>
        <taxon>Embryophyta</taxon>
        <taxon>Tracheophyta</taxon>
        <taxon>Spermatophyta</taxon>
        <taxon>Magnoliopsida</taxon>
        <taxon>eudicotyledons</taxon>
        <taxon>Gunneridae</taxon>
        <taxon>Pentapetalae</taxon>
        <taxon>asterids</taxon>
        <taxon>campanulids</taxon>
        <taxon>Asterales</taxon>
        <taxon>Asteraceae</taxon>
        <taxon>Asteroideae</taxon>
        <taxon>Anthemideae</taxon>
        <taxon>Anthemidinae</taxon>
        <taxon>Tanacetum</taxon>
    </lineage>
</organism>
<gene>
    <name evidence="1" type="ORF">Tci_552348</name>
</gene>
<protein>
    <submittedName>
        <fullName evidence="1">Alpha/beta hydrolase fold-1</fullName>
    </submittedName>
</protein>
<sequence length="117" mass="12720">MWSQQPVEAKEEDQVDENVVVLAFEGCSNLSEVVPLSIFLKLWRFALLCLGFPANLAPLFSLRAPIVDKLILINASVYSSGTGNLSKLPRSVAFAGTSFDGEANVMSADNLSSLEWL</sequence>
<evidence type="ECO:0000313" key="1">
    <source>
        <dbReference type="EMBL" id="GEZ80375.1"/>
    </source>
</evidence>
<reference evidence="1" key="1">
    <citation type="journal article" date="2019" name="Sci. Rep.">
        <title>Draft genome of Tanacetum cinerariifolium, the natural source of mosquito coil.</title>
        <authorList>
            <person name="Yamashiro T."/>
            <person name="Shiraishi A."/>
            <person name="Satake H."/>
            <person name="Nakayama K."/>
        </authorList>
    </citation>
    <scope>NUCLEOTIDE SEQUENCE</scope>
</reference>
<name>A0A699IRR6_TANCI</name>
<accession>A0A699IRR6</accession>
<comment type="caution">
    <text evidence="1">The sequence shown here is derived from an EMBL/GenBank/DDBJ whole genome shotgun (WGS) entry which is preliminary data.</text>
</comment>
<dbReference type="EMBL" id="BKCJ010325769">
    <property type="protein sequence ID" value="GEZ80375.1"/>
    <property type="molecule type" value="Genomic_DNA"/>
</dbReference>
<dbReference type="AlphaFoldDB" id="A0A699IRR6"/>
<keyword evidence="1" id="KW-0378">Hydrolase</keyword>
<dbReference type="GO" id="GO:0016787">
    <property type="term" value="F:hydrolase activity"/>
    <property type="evidence" value="ECO:0007669"/>
    <property type="project" value="UniProtKB-KW"/>
</dbReference>
<proteinExistence type="predicted"/>